<reference evidence="1 2" key="1">
    <citation type="submission" date="2020-10" db="EMBL/GenBank/DDBJ databases">
        <title>The Coptis chinensis genome and diversification of protoberbering-type alkaloids.</title>
        <authorList>
            <person name="Wang B."/>
            <person name="Shu S."/>
            <person name="Song C."/>
            <person name="Liu Y."/>
        </authorList>
    </citation>
    <scope>NUCLEOTIDE SEQUENCE [LARGE SCALE GENOMIC DNA]</scope>
    <source>
        <strain evidence="1">HL-2020</strain>
        <tissue evidence="1">Leaf</tissue>
    </source>
</reference>
<organism evidence="1 2">
    <name type="scientific">Coptis chinensis</name>
    <dbReference type="NCBI Taxonomy" id="261450"/>
    <lineage>
        <taxon>Eukaryota</taxon>
        <taxon>Viridiplantae</taxon>
        <taxon>Streptophyta</taxon>
        <taxon>Embryophyta</taxon>
        <taxon>Tracheophyta</taxon>
        <taxon>Spermatophyta</taxon>
        <taxon>Magnoliopsida</taxon>
        <taxon>Ranunculales</taxon>
        <taxon>Ranunculaceae</taxon>
        <taxon>Coptidoideae</taxon>
        <taxon>Coptis</taxon>
    </lineage>
</organism>
<dbReference type="AlphaFoldDB" id="A0A835HUT0"/>
<accession>A0A835HUT0</accession>
<name>A0A835HUT0_9MAGN</name>
<comment type="caution">
    <text evidence="1">The sequence shown here is derived from an EMBL/GenBank/DDBJ whole genome shotgun (WGS) entry which is preliminary data.</text>
</comment>
<dbReference type="OrthoDB" id="1932741at2759"/>
<dbReference type="PANTHER" id="PTHR33710">
    <property type="entry name" value="BNAC02G09200D PROTEIN"/>
    <property type="match status" value="1"/>
</dbReference>
<dbReference type="SUPFAM" id="SSF56219">
    <property type="entry name" value="DNase I-like"/>
    <property type="match status" value="1"/>
</dbReference>
<dbReference type="Proteomes" id="UP000631114">
    <property type="component" value="Unassembled WGS sequence"/>
</dbReference>
<proteinExistence type="predicted"/>
<dbReference type="EMBL" id="JADFTS010000005">
    <property type="protein sequence ID" value="KAF9604617.1"/>
    <property type="molecule type" value="Genomic_DNA"/>
</dbReference>
<sequence>MSDFRKVLDDNQLVEAVHSGVTYTWWNKQLGRNKIISKLDKMFINWNWLDKYVGWSYKALNRLSSDHSPLVGRTYHISKPHNTPFRFMDMWCSHPSFLPLVEENWHGPIDGNPFYVLIQKLKRLKLALKTWNKEYFGHIQNNIRLETKVLEDLQLN</sequence>
<keyword evidence="2" id="KW-1185">Reference proteome</keyword>
<dbReference type="InterPro" id="IPR036691">
    <property type="entry name" value="Endo/exonu/phosph_ase_sf"/>
</dbReference>
<dbReference type="PANTHER" id="PTHR33710:SF71">
    <property type="entry name" value="ENDONUCLEASE_EXONUCLEASE_PHOSPHATASE DOMAIN-CONTAINING PROTEIN"/>
    <property type="match status" value="1"/>
</dbReference>
<protein>
    <submittedName>
        <fullName evidence="1">Uncharacterized protein</fullName>
    </submittedName>
</protein>
<evidence type="ECO:0000313" key="1">
    <source>
        <dbReference type="EMBL" id="KAF9604617.1"/>
    </source>
</evidence>
<gene>
    <name evidence="1" type="ORF">IFM89_008883</name>
</gene>
<evidence type="ECO:0000313" key="2">
    <source>
        <dbReference type="Proteomes" id="UP000631114"/>
    </source>
</evidence>
<dbReference type="Gene3D" id="3.60.10.10">
    <property type="entry name" value="Endonuclease/exonuclease/phosphatase"/>
    <property type="match status" value="1"/>
</dbReference>